<feature type="transmembrane region" description="Helical" evidence="1">
    <location>
        <begin position="258"/>
        <end position="280"/>
    </location>
</feature>
<keyword evidence="1" id="KW-0472">Membrane</keyword>
<dbReference type="Proteomes" id="UP000800082">
    <property type="component" value="Unassembled WGS sequence"/>
</dbReference>
<dbReference type="PANTHER" id="PTHR38848:SF3">
    <property type="entry name" value="G-PROTEIN COUPLED RECEPTORS FAMILY 3 PROFILE DOMAIN-CONTAINING PROTEIN"/>
    <property type="match status" value="1"/>
</dbReference>
<protein>
    <recommendedName>
        <fullName evidence="4">G-protein coupled receptors family 1 profile domain-containing protein</fullName>
    </recommendedName>
</protein>
<dbReference type="PANTHER" id="PTHR38848">
    <property type="entry name" value="G-PROTEIN COUPLED RECEPTORS FAMILY 3 PROFILE DOMAIN-CONTAINING PROTEIN"/>
    <property type="match status" value="1"/>
</dbReference>
<evidence type="ECO:0008006" key="4">
    <source>
        <dbReference type="Google" id="ProtNLM"/>
    </source>
</evidence>
<feature type="transmembrane region" description="Helical" evidence="1">
    <location>
        <begin position="110"/>
        <end position="131"/>
    </location>
</feature>
<organism evidence="2 3">
    <name type="scientific">Didymella exigua CBS 183.55</name>
    <dbReference type="NCBI Taxonomy" id="1150837"/>
    <lineage>
        <taxon>Eukaryota</taxon>
        <taxon>Fungi</taxon>
        <taxon>Dikarya</taxon>
        <taxon>Ascomycota</taxon>
        <taxon>Pezizomycotina</taxon>
        <taxon>Dothideomycetes</taxon>
        <taxon>Pleosporomycetidae</taxon>
        <taxon>Pleosporales</taxon>
        <taxon>Pleosporineae</taxon>
        <taxon>Didymellaceae</taxon>
        <taxon>Didymella</taxon>
    </lineage>
</organism>
<feature type="transmembrane region" description="Helical" evidence="1">
    <location>
        <begin position="69"/>
        <end position="90"/>
    </location>
</feature>
<accession>A0A6A5RZ39</accession>
<gene>
    <name evidence="2" type="ORF">M421DRAFT_395796</name>
</gene>
<keyword evidence="1" id="KW-1133">Transmembrane helix</keyword>
<dbReference type="GeneID" id="54347753"/>
<sequence>MSMLSISVLAGILVTNTSGYRIRQIDRKQVQNLCFTQVLMFLLCLISMCFVLSAAVVKGGLGLVSLSACRGAVFLCLSFYILSKIIMYFFLIERAHALRAPFKKRFHDWIWVVGFLLTVSGFGSIGVVALWRPIADMSAIDGRCRIGIPRYTTISLVSYDVGLNILLTLVFVYLLSPLILSEKHPAKRFSASHLTICFGNMCSRSKPRSSLIQANQTNQQTMKRMERLLLRTFLGSILVILPTVGNFVALSVLEGRELGWVCLTACTIDVVWTVSVFHWLTIGSTGSREKPSAE</sequence>
<keyword evidence="3" id="KW-1185">Reference proteome</keyword>
<dbReference type="AlphaFoldDB" id="A0A6A5RZ39"/>
<evidence type="ECO:0000313" key="2">
    <source>
        <dbReference type="EMBL" id="KAF1933671.1"/>
    </source>
</evidence>
<dbReference type="RefSeq" id="XP_033453919.1">
    <property type="nucleotide sequence ID" value="XM_033590098.1"/>
</dbReference>
<feature type="transmembrane region" description="Helical" evidence="1">
    <location>
        <begin position="228"/>
        <end position="252"/>
    </location>
</feature>
<evidence type="ECO:0000313" key="3">
    <source>
        <dbReference type="Proteomes" id="UP000800082"/>
    </source>
</evidence>
<name>A0A6A5RZ39_9PLEO</name>
<dbReference type="OrthoDB" id="3210850at2759"/>
<keyword evidence="1" id="KW-0812">Transmembrane</keyword>
<evidence type="ECO:0000256" key="1">
    <source>
        <dbReference type="SAM" id="Phobius"/>
    </source>
</evidence>
<feature type="transmembrane region" description="Helical" evidence="1">
    <location>
        <begin position="151"/>
        <end position="174"/>
    </location>
</feature>
<reference evidence="2" key="1">
    <citation type="journal article" date="2020" name="Stud. Mycol.">
        <title>101 Dothideomycetes genomes: a test case for predicting lifestyles and emergence of pathogens.</title>
        <authorList>
            <person name="Haridas S."/>
            <person name="Albert R."/>
            <person name="Binder M."/>
            <person name="Bloem J."/>
            <person name="Labutti K."/>
            <person name="Salamov A."/>
            <person name="Andreopoulos B."/>
            <person name="Baker S."/>
            <person name="Barry K."/>
            <person name="Bills G."/>
            <person name="Bluhm B."/>
            <person name="Cannon C."/>
            <person name="Castanera R."/>
            <person name="Culley D."/>
            <person name="Daum C."/>
            <person name="Ezra D."/>
            <person name="Gonzalez J."/>
            <person name="Henrissat B."/>
            <person name="Kuo A."/>
            <person name="Liang C."/>
            <person name="Lipzen A."/>
            <person name="Lutzoni F."/>
            <person name="Magnuson J."/>
            <person name="Mondo S."/>
            <person name="Nolan M."/>
            <person name="Ohm R."/>
            <person name="Pangilinan J."/>
            <person name="Park H.-J."/>
            <person name="Ramirez L."/>
            <person name="Alfaro M."/>
            <person name="Sun H."/>
            <person name="Tritt A."/>
            <person name="Yoshinaga Y."/>
            <person name="Zwiers L.-H."/>
            <person name="Turgeon B."/>
            <person name="Goodwin S."/>
            <person name="Spatafora J."/>
            <person name="Crous P."/>
            <person name="Grigoriev I."/>
        </authorList>
    </citation>
    <scope>NUCLEOTIDE SEQUENCE</scope>
    <source>
        <strain evidence="2">CBS 183.55</strain>
    </source>
</reference>
<dbReference type="EMBL" id="ML978957">
    <property type="protein sequence ID" value="KAF1933671.1"/>
    <property type="molecule type" value="Genomic_DNA"/>
</dbReference>
<proteinExistence type="predicted"/>
<feature type="transmembrane region" description="Helical" evidence="1">
    <location>
        <begin position="35"/>
        <end position="57"/>
    </location>
</feature>